<feature type="compositionally biased region" description="Low complexity" evidence="1">
    <location>
        <begin position="1902"/>
        <end position="1921"/>
    </location>
</feature>
<feature type="domain" description="Gliding motility protein SprA N-terminal" evidence="3">
    <location>
        <begin position="96"/>
        <end position="415"/>
    </location>
</feature>
<evidence type="ECO:0000313" key="5">
    <source>
        <dbReference type="Proteomes" id="UP000011910"/>
    </source>
</evidence>
<keyword evidence="2" id="KW-0732">Signal</keyword>
<keyword evidence="5" id="KW-1185">Reference proteome</keyword>
<dbReference type="eggNOG" id="COG4797">
    <property type="taxonomic scope" value="Bacteria"/>
</dbReference>
<dbReference type="RefSeq" id="WP_009193714.1">
    <property type="nucleotide sequence ID" value="NZ_AODQ01000004.1"/>
</dbReference>
<feature type="chain" id="PRO_5004081898" evidence="2">
    <location>
        <begin position="19"/>
        <end position="2393"/>
    </location>
</feature>
<dbReference type="InterPro" id="IPR026377">
    <property type="entry name" value="Cell_surface_SprA"/>
</dbReference>
<comment type="caution">
    <text evidence="4">The sequence shown here is derived from an EMBL/GenBank/DDBJ whole genome shotgun (WGS) entry which is preliminary data.</text>
</comment>
<dbReference type="STRING" id="1279009.ADICEAN_00304"/>
<evidence type="ECO:0000259" key="3">
    <source>
        <dbReference type="Pfam" id="PF14349"/>
    </source>
</evidence>
<feature type="region of interest" description="Disordered" evidence="1">
    <location>
        <begin position="31"/>
        <end position="57"/>
    </location>
</feature>
<organism evidence="4 5">
    <name type="scientific">Cesiribacter andamanensis AMV16</name>
    <dbReference type="NCBI Taxonomy" id="1279009"/>
    <lineage>
        <taxon>Bacteria</taxon>
        <taxon>Pseudomonadati</taxon>
        <taxon>Bacteroidota</taxon>
        <taxon>Cytophagia</taxon>
        <taxon>Cytophagales</taxon>
        <taxon>Cesiribacteraceae</taxon>
        <taxon>Cesiribacter</taxon>
    </lineage>
</organism>
<sequence>MLVAGLILQLALPLSVQAGALFLLQQQPTQARDTVGRDTTRTGSYQPSKFPTGAPRDRFGDPFSTRRYYSPLFPPPPTQLQLEIDTAFNYTVYENLGDFLYRPPSSLSFEQYQQLRRQQLIREYWQTQSQGLDGESAVSSRSLIPPIYTSPIIDRIFGGSFVNIRPNGFVNLDFGGDFQRVQNPAIPIRAQRQSQFNFDQQINMNVIGQVGEKLEIAANFDSNNSFDFENNFRVEYTGFPEEIIKKVEIGNVNLPVRNSLMSGAQSLFGVKTQLQFGKLFVTGVATTQRGESDVIEIEGGSRSNTLSIRASEYDANRHFFLSHFFRNRYGIEQGQWLNSLPQVTSGVNITRMEVYIINRNQQTEGLRNVAAFADLAETSLANPAGSTTPATNDANDLFARIRANTDLRSVDEVDRVLQGQFGMQNSRDYVLIKSARKLNATEFSYHTELGYISLNRQLQNDEALAVAFEYTYNGRRYQVGELTENYQNRPSNDVIFLKMLRSNNVDTRAHVWELMMKNIYSLNANQVAREGFQLRVVYRDDRSGLDQPNLQEGVDRRGEPLRNIPIIRLLGLDLLNPNNDRQPDGNFDFIEGVTINLDRGLIIFPVKEPFGDHLREQIGSGQPSITSKYVYDTLYRTTRYNAELVAEQNKYFLEVKYAASSSTEIPLDGINIAPGSVRVFAGNTPLTEGVDYQVDYDFGRVRILNEGIVNSGRKIRISYERASLLNFQTRRFLGTHFDYRFSDDISLGATLLYLNELPLISRVGIGQEPTKNTKWGLDANIQKDSYFLTRMLDALPLLQTKEMSTITFNAEFAQMLPGTSNVVNGEGTSYIDDFETAITPFRLDGNVYDWKHAATPLTNDNRFTSPNSELDFAYKRARLAWYTIDNIFYREVDRNRYAQGLSKSDMENNYVRQVIPQELFNRDIRNLQLNEPIFDLVYYPAERGPYNYNPAIGPGGSLPNPSQNWAGITRALPGDVDFNRTNIEYIEFWMMDPFITGPNGRNEAFRNHTIANEGSGGRLVFNLGSVSEDYIKDNQHGFENGLPPDGNLEGNANVTRTDWGYVTNRQYLNNAFDLNESSRRFQDVGMDGLPNEQEANFFRDVLGPAFQNVQDDPSGDNFRNYVSDVYNGTNANVLERYKYFNNEEGNTPLLNTSQGVVAQGNPRPDNEDLNRDNTINDLEQYYEYSIDLRPSRMQVGQNYIVDKKVTPPSQVNGEQVSWYLFRVPIREFTGTYGDPQGFETVRFLRTYLTGFTDPIALRFAKMQLVGSQWRRYTQDLRNEGLNVVGEEDFSNFTISAIGFEDNGQKEDIVSDPTTVPYVLPPNFVRDRDITAYNQDVRLNEQSIQMCIDELQDRDSRAIFKNVALDLINYGSIKMLLHAHAQQGSFVQDGEVTGFLRIGPDFTQNYYEIEIPLTITPPGSTLDTDIWPAENEIDISMDELYKLKSLRNRQNVSQDRRFAGVSGKHNIYVKGNPQLNDVRVLMIGVRNPEGGTDMSPKSVCVWANELRVANFDRTAGWATNARLNTKLADVANVTASTRYSSVGYGDISQRVNQRSRDENLSYDIAANVALEKFLPERSRLVVPMFVSYERNISTPYFDPASEDVPLDAALLAFESPRERAYYRMIAQQRATRRSLNFTNVRLTRREGDDTPTPFDLSNFSLTYAFSEVLSSSWEIASFVQRNYKGAVGYNYQPKVTPFTPFANSQRLNSPWLLWLKDFNISPKPSNVSVRWDLDRYFTRNQYRGDDLLPSLNNIQFQKAFTFNRLYTLRWNLTNALVLDYNARANAIIDEPDGDINTEEKRQVVLDNLADLGRMKNFDQIIAATYRLPFDKIPLTSWINADARYEVNYSWTAGSFSTTQEDNQLERFGNLIQNRRTGGLTGKVDLVRLYNQSPYLKRINDARQAQARPNQPQPQRRPQATQPEGAQPEEEKRGEPSKFVQGVVRGLMAVRGVTFNATQSQGTMLPGFRPRSFLFGLDSGFVAPGVGFLLGSQDPNIRYRAAENGWLVTSPELTTPFTQTNTISYDLRADVQPITDLRIQVDVRKEKNANYQEIFRQDSLTRQYSSLTPARRGSYSISFLSIGTAFGDKEGEGGSAAFNRFAAYRQQIMERLGPDYQGNSQDVLIPAFLAAYSGQDPNRVKLSPFPSIPLPNWRLDYAGLGKVKALQKWFTSIALQHSYVSRYTVNNYSSSLAYGDELGADILELNNRIEDYTSADNLLLDPLSDNMRLPKYIANQVVISEKFAPLIGVNLRTKTRMTLQMSYNRERNLGLDMANTQVTELKSEDVRFDIGYTTKNFKIPFRIKGRETTLKNDITFRMGVTVRDTRTVQRRLDEPDDVTNGNINFQLNPTIDYIINQQLSTQLYFRRNVNEPHVLNSYPSSNTAFGVQLRYNITQ</sequence>
<proteinExistence type="predicted"/>
<feature type="signal peptide" evidence="2">
    <location>
        <begin position="1"/>
        <end position="18"/>
    </location>
</feature>
<reference evidence="4 5" key="1">
    <citation type="journal article" date="2013" name="Genome Announc.">
        <title>Draft Genome Sequence of Cesiribacter andamanensis Strain AMV16T, Isolated from a Soil Sample from a Mud Volcano in the Andaman Islands, India.</title>
        <authorList>
            <person name="Shivaji S."/>
            <person name="Ara S."/>
            <person name="Begum Z."/>
            <person name="Srinivas T.N."/>
            <person name="Singh A."/>
            <person name="Kumar Pinnaka A."/>
        </authorList>
    </citation>
    <scope>NUCLEOTIDE SEQUENCE [LARGE SCALE GENOMIC DNA]</scope>
    <source>
        <strain evidence="4 5">AMV16</strain>
    </source>
</reference>
<name>M7NBH6_9BACT</name>
<evidence type="ECO:0000256" key="2">
    <source>
        <dbReference type="SAM" id="SignalP"/>
    </source>
</evidence>
<evidence type="ECO:0000256" key="1">
    <source>
        <dbReference type="SAM" id="MobiDB-lite"/>
    </source>
</evidence>
<protein>
    <submittedName>
        <fullName evidence="4">Cell surface protein SprA</fullName>
    </submittedName>
</protein>
<dbReference type="Proteomes" id="UP000011910">
    <property type="component" value="Unassembled WGS sequence"/>
</dbReference>
<dbReference type="Pfam" id="PF14349">
    <property type="entry name" value="SprA_N"/>
    <property type="match status" value="2"/>
</dbReference>
<dbReference type="EMBL" id="AODQ01000004">
    <property type="protein sequence ID" value="EMR04546.1"/>
    <property type="molecule type" value="Genomic_DNA"/>
</dbReference>
<feature type="domain" description="Gliding motility protein SprA N-terminal" evidence="3">
    <location>
        <begin position="1105"/>
        <end position="1609"/>
    </location>
</feature>
<feature type="region of interest" description="Disordered" evidence="1">
    <location>
        <begin position="1902"/>
        <end position="1936"/>
    </location>
</feature>
<dbReference type="NCBIfam" id="TIGR04189">
    <property type="entry name" value="surface_SprA"/>
    <property type="match status" value="1"/>
</dbReference>
<dbReference type="PATRIC" id="fig|1279009.4.peg.304"/>
<evidence type="ECO:0000313" key="4">
    <source>
        <dbReference type="EMBL" id="EMR04546.1"/>
    </source>
</evidence>
<dbReference type="InterPro" id="IPR025684">
    <property type="entry name" value="SprA_N_dom"/>
</dbReference>
<accession>M7NBH6</accession>
<gene>
    <name evidence="4" type="ORF">ADICEAN_00304</name>
</gene>